<dbReference type="EMBL" id="JANSHE010006525">
    <property type="protein sequence ID" value="KAJ2966821.1"/>
    <property type="molecule type" value="Genomic_DNA"/>
</dbReference>
<comment type="caution">
    <text evidence="1">The sequence shown here is derived from an EMBL/GenBank/DDBJ whole genome shotgun (WGS) entry which is preliminary data.</text>
</comment>
<sequence length="139" mass="16087">MSSATTRTLECVERFYWEQRIWVYHARIALEPTVDERMNAPYDYNDPTSISAQPTLSPAPSIPPSTMQATRWSRRKNRFRLKLEGISVQHPRYRPVRGPPNGPTARLLEMFSNRLDAGMESCQRLQRLIRHADVPTYGA</sequence>
<accession>A0ACC1MKK7</accession>
<keyword evidence="2" id="KW-1185">Reference proteome</keyword>
<evidence type="ECO:0000313" key="1">
    <source>
        <dbReference type="EMBL" id="KAJ2966821.1"/>
    </source>
</evidence>
<proteinExistence type="predicted"/>
<reference evidence="1" key="1">
    <citation type="submission" date="2022-08" db="EMBL/GenBank/DDBJ databases">
        <title>Genome Sequence of Pycnoporus sanguineus.</title>
        <authorList>
            <person name="Buettner E."/>
        </authorList>
    </citation>
    <scope>NUCLEOTIDE SEQUENCE</scope>
    <source>
        <strain evidence="1">CG-C14</strain>
    </source>
</reference>
<evidence type="ECO:0000313" key="2">
    <source>
        <dbReference type="Proteomes" id="UP001144978"/>
    </source>
</evidence>
<organism evidence="1 2">
    <name type="scientific">Trametes sanguinea</name>
    <dbReference type="NCBI Taxonomy" id="158606"/>
    <lineage>
        <taxon>Eukaryota</taxon>
        <taxon>Fungi</taxon>
        <taxon>Dikarya</taxon>
        <taxon>Basidiomycota</taxon>
        <taxon>Agaricomycotina</taxon>
        <taxon>Agaricomycetes</taxon>
        <taxon>Polyporales</taxon>
        <taxon>Polyporaceae</taxon>
        <taxon>Trametes</taxon>
    </lineage>
</organism>
<dbReference type="Proteomes" id="UP001144978">
    <property type="component" value="Unassembled WGS sequence"/>
</dbReference>
<protein>
    <submittedName>
        <fullName evidence="1">Uncharacterized protein</fullName>
    </submittedName>
</protein>
<name>A0ACC1MKK7_9APHY</name>
<gene>
    <name evidence="1" type="ORF">NUW54_g13694</name>
</gene>